<accession>A0A9P3UUA6</accession>
<organism evidence="2 3">
    <name type="scientific">Lyophyllum shimeji</name>
    <name type="common">Hon-shimeji</name>
    <name type="synonym">Tricholoma shimeji</name>
    <dbReference type="NCBI Taxonomy" id="47721"/>
    <lineage>
        <taxon>Eukaryota</taxon>
        <taxon>Fungi</taxon>
        <taxon>Dikarya</taxon>
        <taxon>Basidiomycota</taxon>
        <taxon>Agaricomycotina</taxon>
        <taxon>Agaricomycetes</taxon>
        <taxon>Agaricomycetidae</taxon>
        <taxon>Agaricales</taxon>
        <taxon>Tricholomatineae</taxon>
        <taxon>Lyophyllaceae</taxon>
        <taxon>Lyophyllum</taxon>
    </lineage>
</organism>
<feature type="region of interest" description="Disordered" evidence="1">
    <location>
        <begin position="49"/>
        <end position="99"/>
    </location>
</feature>
<evidence type="ECO:0000256" key="1">
    <source>
        <dbReference type="SAM" id="MobiDB-lite"/>
    </source>
</evidence>
<gene>
    <name evidence="2" type="ORF">LshimejAT787_1900450</name>
</gene>
<dbReference type="Proteomes" id="UP001063166">
    <property type="component" value="Unassembled WGS sequence"/>
</dbReference>
<proteinExistence type="predicted"/>
<dbReference type="AlphaFoldDB" id="A0A9P3UUA6"/>
<keyword evidence="3" id="KW-1185">Reference proteome</keyword>
<evidence type="ECO:0000313" key="2">
    <source>
        <dbReference type="EMBL" id="GLB44967.1"/>
    </source>
</evidence>
<reference evidence="2" key="1">
    <citation type="submission" date="2022-07" db="EMBL/GenBank/DDBJ databases">
        <title>The genome of Lyophyllum shimeji provides insight into the initial evolution of ectomycorrhizal fungal genome.</title>
        <authorList>
            <person name="Kobayashi Y."/>
            <person name="Shibata T."/>
            <person name="Hirakawa H."/>
            <person name="Shigenobu S."/>
            <person name="Nishiyama T."/>
            <person name="Yamada A."/>
            <person name="Hasebe M."/>
            <person name="Kawaguchi M."/>
        </authorList>
    </citation>
    <scope>NUCLEOTIDE SEQUENCE</scope>
    <source>
        <strain evidence="2">AT787</strain>
    </source>
</reference>
<name>A0A9P3UUA6_LYOSH</name>
<sequence>MTSRIGPCRTHNPLSSHQRVASVFRISIELRSSFLTPFGSQTLMSLYGYQFGSEPPTEEPDDGNVPGNSNEDTIPTGEDDGNDGDDSEEETPIGANEPGVFAHEVLDEIEEIIESFRDGSISKGVAMFNIIECNGTPPVYLTYFGLICHPLLSALYPLYLPIFTL</sequence>
<comment type="caution">
    <text evidence="2">The sequence shown here is derived from an EMBL/GenBank/DDBJ whole genome shotgun (WGS) entry which is preliminary data.</text>
</comment>
<evidence type="ECO:0000313" key="3">
    <source>
        <dbReference type="Proteomes" id="UP001063166"/>
    </source>
</evidence>
<feature type="compositionally biased region" description="Acidic residues" evidence="1">
    <location>
        <begin position="77"/>
        <end position="91"/>
    </location>
</feature>
<protein>
    <submittedName>
        <fullName evidence="2">Uncharacterized protein</fullName>
    </submittedName>
</protein>
<dbReference type="EMBL" id="BRPK01000019">
    <property type="protein sequence ID" value="GLB44967.1"/>
    <property type="molecule type" value="Genomic_DNA"/>
</dbReference>